<feature type="domain" description="Response regulatory" evidence="8">
    <location>
        <begin position="2"/>
        <end position="116"/>
    </location>
</feature>
<dbReference type="PANTHER" id="PTHR48111:SF22">
    <property type="entry name" value="REGULATOR OF RPOS"/>
    <property type="match status" value="1"/>
</dbReference>
<keyword evidence="2" id="KW-0902">Two-component regulatory system</keyword>
<keyword evidence="11" id="KW-1185">Reference proteome</keyword>
<dbReference type="EMBL" id="ACIN03000016">
    <property type="protein sequence ID" value="ESK64906.1"/>
    <property type="molecule type" value="Genomic_DNA"/>
</dbReference>
<evidence type="ECO:0000259" key="9">
    <source>
        <dbReference type="PROSITE" id="PS51755"/>
    </source>
</evidence>
<dbReference type="CDD" id="cd00383">
    <property type="entry name" value="trans_reg_C"/>
    <property type="match status" value="1"/>
</dbReference>
<dbReference type="GO" id="GO:0000976">
    <property type="term" value="F:transcription cis-regulatory region binding"/>
    <property type="evidence" value="ECO:0007669"/>
    <property type="project" value="TreeGrafter"/>
</dbReference>
<dbReference type="AlphaFoldDB" id="W1Q1M4"/>
<dbReference type="InterPro" id="IPR001867">
    <property type="entry name" value="OmpR/PhoB-type_DNA-bd"/>
</dbReference>
<dbReference type="PROSITE" id="PS51755">
    <property type="entry name" value="OMPR_PHOB"/>
    <property type="match status" value="1"/>
</dbReference>
<reference evidence="10" key="1">
    <citation type="submission" date="2013-06" db="EMBL/GenBank/DDBJ databases">
        <authorList>
            <person name="Weinstock G."/>
            <person name="Sodergren E."/>
            <person name="Clifton S."/>
            <person name="Fulton L."/>
            <person name="Fulton B."/>
            <person name="Courtney L."/>
            <person name="Fronick C."/>
            <person name="Harrison M."/>
            <person name="Strong C."/>
            <person name="Farmer C."/>
            <person name="Delahaunty K."/>
            <person name="Markovic C."/>
            <person name="Hall O."/>
            <person name="Minx P."/>
            <person name="Tomlinson C."/>
            <person name="Mitreva M."/>
            <person name="Nelson J."/>
            <person name="Hou S."/>
            <person name="Wollam A."/>
            <person name="Pepin K.H."/>
            <person name="Johnson M."/>
            <person name="Bhonagiri V."/>
            <person name="Nash W.E."/>
            <person name="Warren W."/>
            <person name="Chinwalla A."/>
            <person name="Mardis E.R."/>
            <person name="Wilson R.K."/>
        </authorList>
    </citation>
    <scope>NUCLEOTIDE SEQUENCE [LARGE SCALE GENOMIC DNA]</scope>
    <source>
        <strain evidence="10">ATCC 49176</strain>
    </source>
</reference>
<dbReference type="PANTHER" id="PTHR48111">
    <property type="entry name" value="REGULATOR OF RPOS"/>
    <property type="match status" value="1"/>
</dbReference>
<dbReference type="SUPFAM" id="SSF46894">
    <property type="entry name" value="C-terminal effector domain of the bipartite response regulators"/>
    <property type="match status" value="1"/>
</dbReference>
<dbReference type="InterPro" id="IPR036388">
    <property type="entry name" value="WH-like_DNA-bd_sf"/>
</dbReference>
<evidence type="ECO:0000256" key="3">
    <source>
        <dbReference type="ARBA" id="ARBA00023015"/>
    </source>
</evidence>
<dbReference type="Proteomes" id="UP000019050">
    <property type="component" value="Unassembled WGS sequence"/>
</dbReference>
<evidence type="ECO:0000259" key="8">
    <source>
        <dbReference type="PROSITE" id="PS50110"/>
    </source>
</evidence>
<dbReference type="eggNOG" id="COG0745">
    <property type="taxonomic scope" value="Bacteria"/>
</dbReference>
<dbReference type="RefSeq" id="WP_023392456.1">
    <property type="nucleotide sequence ID" value="NZ_KI535341.1"/>
</dbReference>
<dbReference type="FunFam" id="3.40.50.2300:FF:000001">
    <property type="entry name" value="DNA-binding response regulator PhoB"/>
    <property type="match status" value="1"/>
</dbReference>
<feature type="DNA-binding region" description="OmpR/PhoB-type" evidence="7">
    <location>
        <begin position="124"/>
        <end position="222"/>
    </location>
</feature>
<dbReference type="HOGENOM" id="CLU_000445_30_1_9"/>
<keyword evidence="1 6" id="KW-0597">Phosphoprotein</keyword>
<dbReference type="Gene3D" id="1.10.10.10">
    <property type="entry name" value="Winged helix-like DNA-binding domain superfamily/Winged helix DNA-binding domain"/>
    <property type="match status" value="1"/>
</dbReference>
<evidence type="ECO:0000313" key="10">
    <source>
        <dbReference type="EMBL" id="ESK64906.1"/>
    </source>
</evidence>
<dbReference type="SMART" id="SM00448">
    <property type="entry name" value="REC"/>
    <property type="match status" value="1"/>
</dbReference>
<protein>
    <submittedName>
        <fullName evidence="10">Response regulator receiver domain protein</fullName>
    </submittedName>
</protein>
<dbReference type="InterPro" id="IPR016032">
    <property type="entry name" value="Sig_transdc_resp-reg_C-effctor"/>
</dbReference>
<evidence type="ECO:0000256" key="5">
    <source>
        <dbReference type="ARBA" id="ARBA00023163"/>
    </source>
</evidence>
<dbReference type="Gene3D" id="3.40.50.2300">
    <property type="match status" value="1"/>
</dbReference>
<evidence type="ECO:0000256" key="6">
    <source>
        <dbReference type="PROSITE-ProRule" id="PRU00169"/>
    </source>
</evidence>
<evidence type="ECO:0000256" key="7">
    <source>
        <dbReference type="PROSITE-ProRule" id="PRU01091"/>
    </source>
</evidence>
<dbReference type="PROSITE" id="PS50110">
    <property type="entry name" value="RESPONSE_REGULATORY"/>
    <property type="match status" value="1"/>
</dbReference>
<comment type="caution">
    <text evidence="10">The sequence shown here is derived from an EMBL/GenBank/DDBJ whole genome shotgun (WGS) entry which is preliminary data.</text>
</comment>
<dbReference type="GO" id="GO:0005829">
    <property type="term" value="C:cytosol"/>
    <property type="evidence" value="ECO:0007669"/>
    <property type="project" value="TreeGrafter"/>
</dbReference>
<keyword evidence="4 7" id="KW-0238">DNA-binding</keyword>
<name>W1Q1M4_ABIDE</name>
<dbReference type="Gene3D" id="6.10.250.690">
    <property type="match status" value="1"/>
</dbReference>
<evidence type="ECO:0000313" key="11">
    <source>
        <dbReference type="Proteomes" id="UP000019050"/>
    </source>
</evidence>
<evidence type="ECO:0000256" key="1">
    <source>
        <dbReference type="ARBA" id="ARBA00022553"/>
    </source>
</evidence>
<sequence>MRILLAEDEQQLARVVMTALAHEGYQVDWAKDGQQAVQLAQQTVYDLMILDIMMPVKDGIEALKEIRASGHTNHVIMLTAMAEVDDRVTGLDAGADDYLTKPFSLKELLARLRSMSRRVDHYEAPQLALGNTQLKLEEMEVSANNAIRLAGKEAKLLALLMKNPGKALSQTYIYDHVWADEAGPADYELVNVYLAYLVQKLLSIRSNLQIVGQPSGPYQLLVEAAPTEPSQSLEGGD</sequence>
<dbReference type="InterPro" id="IPR039420">
    <property type="entry name" value="WalR-like"/>
</dbReference>
<dbReference type="Pfam" id="PF00486">
    <property type="entry name" value="Trans_reg_C"/>
    <property type="match status" value="1"/>
</dbReference>
<dbReference type="CDD" id="cd17624">
    <property type="entry name" value="REC_OmpR_PmrA-like"/>
    <property type="match status" value="1"/>
</dbReference>
<dbReference type="Pfam" id="PF00072">
    <property type="entry name" value="Response_reg"/>
    <property type="match status" value="1"/>
</dbReference>
<proteinExistence type="predicted"/>
<dbReference type="GeneID" id="84817343"/>
<dbReference type="OrthoDB" id="9790442at2"/>
<dbReference type="InterPro" id="IPR001789">
    <property type="entry name" value="Sig_transdc_resp-reg_receiver"/>
</dbReference>
<organism evidence="10 11">
    <name type="scientific">Abiotrophia defectiva ATCC 49176</name>
    <dbReference type="NCBI Taxonomy" id="592010"/>
    <lineage>
        <taxon>Bacteria</taxon>
        <taxon>Bacillati</taxon>
        <taxon>Bacillota</taxon>
        <taxon>Bacilli</taxon>
        <taxon>Lactobacillales</taxon>
        <taxon>Aerococcaceae</taxon>
        <taxon>Abiotrophia</taxon>
    </lineage>
</organism>
<evidence type="ECO:0000256" key="2">
    <source>
        <dbReference type="ARBA" id="ARBA00023012"/>
    </source>
</evidence>
<feature type="modified residue" description="4-aspartylphosphate" evidence="6">
    <location>
        <position position="51"/>
    </location>
</feature>
<dbReference type="InterPro" id="IPR011006">
    <property type="entry name" value="CheY-like_superfamily"/>
</dbReference>
<gene>
    <name evidence="10" type="ORF">GCWU000182_001839</name>
</gene>
<evidence type="ECO:0000256" key="4">
    <source>
        <dbReference type="ARBA" id="ARBA00023125"/>
    </source>
</evidence>
<dbReference type="SUPFAM" id="SSF52172">
    <property type="entry name" value="CheY-like"/>
    <property type="match status" value="1"/>
</dbReference>
<dbReference type="SMART" id="SM00862">
    <property type="entry name" value="Trans_reg_C"/>
    <property type="match status" value="1"/>
</dbReference>
<keyword evidence="5" id="KW-0804">Transcription</keyword>
<dbReference type="GO" id="GO:0006355">
    <property type="term" value="P:regulation of DNA-templated transcription"/>
    <property type="evidence" value="ECO:0007669"/>
    <property type="project" value="InterPro"/>
</dbReference>
<dbReference type="STRING" id="592010.GCWU000182_001839"/>
<keyword evidence="3" id="KW-0805">Transcription regulation</keyword>
<dbReference type="GO" id="GO:0032993">
    <property type="term" value="C:protein-DNA complex"/>
    <property type="evidence" value="ECO:0007669"/>
    <property type="project" value="TreeGrafter"/>
</dbReference>
<accession>W1Q1M4</accession>
<feature type="domain" description="OmpR/PhoB-type" evidence="9">
    <location>
        <begin position="124"/>
        <end position="222"/>
    </location>
</feature>
<dbReference type="GO" id="GO:0000156">
    <property type="term" value="F:phosphorelay response regulator activity"/>
    <property type="evidence" value="ECO:0007669"/>
    <property type="project" value="TreeGrafter"/>
</dbReference>